<keyword evidence="2" id="KW-1185">Reference proteome</keyword>
<dbReference type="RefSeq" id="WP_348739717.1">
    <property type="nucleotide sequence ID" value="NZ_CAXJRC010000043.1"/>
</dbReference>
<protein>
    <submittedName>
        <fullName evidence="1">Uncharacterized protein</fullName>
    </submittedName>
</protein>
<dbReference type="Proteomes" id="UP001497602">
    <property type="component" value="Unassembled WGS sequence"/>
</dbReference>
<comment type="caution">
    <text evidence="1">The sequence shown here is derived from an EMBL/GenBank/DDBJ whole genome shotgun (WGS) entry which is preliminary data.</text>
</comment>
<proteinExistence type="predicted"/>
<organism evidence="1 2">
    <name type="scientific">Tenacibaculum vairaonense</name>
    <dbReference type="NCBI Taxonomy" id="3137860"/>
    <lineage>
        <taxon>Bacteria</taxon>
        <taxon>Pseudomonadati</taxon>
        <taxon>Bacteroidota</taxon>
        <taxon>Flavobacteriia</taxon>
        <taxon>Flavobacteriales</taxon>
        <taxon>Flavobacteriaceae</taxon>
        <taxon>Tenacibaculum</taxon>
    </lineage>
</organism>
<sequence>MLRDTVKKWFETGDTPTQFQFWSFIDALRFNDEKVPVNQVNGIDNLLQRKADKAVLEAHLKDKITHITIEERENWNSKANVYNLSFEPVELNYTFLDKKVFGVLLQVPQRKESEMYYYTFAHQFNIDKYLRLELWQNGLPIGNPKVKAREDLSAIVYKDFKGVGFDVIGSTPIGVKQSGVLNLEANRLIIETHRKFTRNELIYIEFTKK</sequence>
<gene>
    <name evidence="1" type="ORF">T190115A13A_60164</name>
</gene>
<evidence type="ECO:0000313" key="2">
    <source>
        <dbReference type="Proteomes" id="UP001497602"/>
    </source>
</evidence>
<name>A0ABP1FEP3_9FLAO</name>
<dbReference type="EMBL" id="CAXJRC010000043">
    <property type="protein sequence ID" value="CAL2108169.1"/>
    <property type="molecule type" value="Genomic_DNA"/>
</dbReference>
<evidence type="ECO:0000313" key="1">
    <source>
        <dbReference type="EMBL" id="CAL2108169.1"/>
    </source>
</evidence>
<accession>A0ABP1FEP3</accession>
<reference evidence="1 2" key="1">
    <citation type="submission" date="2024-05" db="EMBL/GenBank/DDBJ databases">
        <authorList>
            <person name="Duchaud E."/>
        </authorList>
    </citation>
    <scope>NUCLEOTIDE SEQUENCE [LARGE SCALE GENOMIC DNA]</scope>
    <source>
        <strain evidence="1">Ena-SAMPLE-TAB-13-05-2024-13:56:06:370-140305</strain>
    </source>
</reference>